<dbReference type="PANTHER" id="PTHR11014">
    <property type="entry name" value="PEPTIDASE M20 FAMILY MEMBER"/>
    <property type="match status" value="1"/>
</dbReference>
<evidence type="ECO:0000256" key="2">
    <source>
        <dbReference type="PIRSR" id="PIRSR005962-1"/>
    </source>
</evidence>
<sequence length="391" mass="41903">MSAVDRIRDWQDEFTAWRRDFHAHPELGFEEVRTSALVAERLASWGIEVHRGIGRTGVVGVLRNGNGQGRIGLRADMDALPMPEANDVAHRSTIDGKMHACGHDGHTTILLAAARYLAETKNFDGTVHFIFQPAEEGRGGAQAMLADGLFDRFPCDAVFGLHNRPGLPVGKFAIRPGPVMAGALFFDIIVQGRGGHGARPESTIDPVIVGVQIVSALQTIVSRNVAALDSAVISVTGFNAGDAHNVIPDRVTMKGTVRAFKVETMRLVEERMRMVAQSIAAGFGATAEVIIREIAAPTINTPEEAVAIGDAAAALVGEAHVERNRSPVMGSEDFAYMLLEKPGAYIHVGNGVGDAWGCEVHNVHYDFNDAAIPYGAGMMATLVEQKMPRVG</sequence>
<dbReference type="Pfam" id="PF07687">
    <property type="entry name" value="M20_dimer"/>
    <property type="match status" value="1"/>
</dbReference>
<dbReference type="Gene3D" id="3.40.630.10">
    <property type="entry name" value="Zn peptidases"/>
    <property type="match status" value="1"/>
</dbReference>
<feature type="binding site" evidence="2">
    <location>
        <position position="162"/>
    </location>
    <ligand>
        <name>Mn(2+)</name>
        <dbReference type="ChEBI" id="CHEBI:29035"/>
        <label>2</label>
    </ligand>
</feature>
<dbReference type="SUPFAM" id="SSF55031">
    <property type="entry name" value="Bacterial exopeptidase dimerisation domain"/>
    <property type="match status" value="1"/>
</dbReference>
<reference evidence="4" key="2">
    <citation type="submission" date="2020-09" db="EMBL/GenBank/DDBJ databases">
        <authorList>
            <person name="Sun Q."/>
            <person name="Zhou Y."/>
        </authorList>
    </citation>
    <scope>NUCLEOTIDE SEQUENCE</scope>
    <source>
        <strain evidence="4">CGMCC 1.3617</strain>
    </source>
</reference>
<comment type="caution">
    <text evidence="4">The sequence shown here is derived from an EMBL/GenBank/DDBJ whole genome shotgun (WGS) entry which is preliminary data.</text>
</comment>
<keyword evidence="2" id="KW-0464">Manganese</keyword>
<organism evidence="4 5">
    <name type="scientific">Neoroseomonas lacus</name>
    <dbReference type="NCBI Taxonomy" id="287609"/>
    <lineage>
        <taxon>Bacteria</taxon>
        <taxon>Pseudomonadati</taxon>
        <taxon>Pseudomonadota</taxon>
        <taxon>Alphaproteobacteria</taxon>
        <taxon>Acetobacterales</taxon>
        <taxon>Acetobacteraceae</taxon>
        <taxon>Neoroseomonas</taxon>
    </lineage>
</organism>
<feature type="binding site" evidence="2">
    <location>
        <position position="361"/>
    </location>
    <ligand>
        <name>Mn(2+)</name>
        <dbReference type="ChEBI" id="CHEBI:29035"/>
        <label>2</label>
    </ligand>
</feature>
<dbReference type="InterPro" id="IPR011650">
    <property type="entry name" value="Peptidase_M20_dimer"/>
</dbReference>
<evidence type="ECO:0000313" key="4">
    <source>
        <dbReference type="EMBL" id="GGJ31106.1"/>
    </source>
</evidence>
<dbReference type="SUPFAM" id="SSF53187">
    <property type="entry name" value="Zn-dependent exopeptidases"/>
    <property type="match status" value="1"/>
</dbReference>
<dbReference type="Gene3D" id="3.30.70.360">
    <property type="match status" value="1"/>
</dbReference>
<protein>
    <submittedName>
        <fullName evidence="4">Hydrolase</fullName>
    </submittedName>
</protein>
<evidence type="ECO:0000313" key="5">
    <source>
        <dbReference type="Proteomes" id="UP000661507"/>
    </source>
</evidence>
<feature type="binding site" evidence="2">
    <location>
        <position position="136"/>
    </location>
    <ligand>
        <name>Mn(2+)</name>
        <dbReference type="ChEBI" id="CHEBI:29035"/>
        <label>2</label>
    </ligand>
</feature>
<dbReference type="Pfam" id="PF01546">
    <property type="entry name" value="Peptidase_M20"/>
    <property type="match status" value="1"/>
</dbReference>
<dbReference type="CDD" id="cd05666">
    <property type="entry name" value="M20_Acy1-like"/>
    <property type="match status" value="1"/>
</dbReference>
<evidence type="ECO:0000259" key="3">
    <source>
        <dbReference type="Pfam" id="PF07687"/>
    </source>
</evidence>
<dbReference type="InterPro" id="IPR017439">
    <property type="entry name" value="Amidohydrolase"/>
</dbReference>
<dbReference type="InterPro" id="IPR036264">
    <property type="entry name" value="Bact_exopeptidase_dim_dom"/>
</dbReference>
<feature type="domain" description="Peptidase M20 dimerisation" evidence="3">
    <location>
        <begin position="182"/>
        <end position="277"/>
    </location>
</feature>
<comment type="cofactor">
    <cofactor evidence="2">
        <name>Mn(2+)</name>
        <dbReference type="ChEBI" id="CHEBI:29035"/>
    </cofactor>
    <text evidence="2">The Mn(2+) ion enhances activity.</text>
</comment>
<keyword evidence="1 4" id="KW-0378">Hydrolase</keyword>
<dbReference type="GO" id="GO:0050118">
    <property type="term" value="F:N-acetyldiaminopimelate deacetylase activity"/>
    <property type="evidence" value="ECO:0007669"/>
    <property type="project" value="UniProtKB-ARBA"/>
</dbReference>
<keyword evidence="5" id="KW-1185">Reference proteome</keyword>
<feature type="binding site" evidence="2">
    <location>
        <position position="101"/>
    </location>
    <ligand>
        <name>Mn(2+)</name>
        <dbReference type="ChEBI" id="CHEBI:29035"/>
        <label>2</label>
    </ligand>
</feature>
<dbReference type="EMBL" id="BMKW01000011">
    <property type="protein sequence ID" value="GGJ31106.1"/>
    <property type="molecule type" value="Genomic_DNA"/>
</dbReference>
<reference evidence="4" key="1">
    <citation type="journal article" date="2014" name="Int. J. Syst. Evol. Microbiol.">
        <title>Complete genome sequence of Corynebacterium casei LMG S-19264T (=DSM 44701T), isolated from a smear-ripened cheese.</title>
        <authorList>
            <consortium name="US DOE Joint Genome Institute (JGI-PGF)"/>
            <person name="Walter F."/>
            <person name="Albersmeier A."/>
            <person name="Kalinowski J."/>
            <person name="Ruckert C."/>
        </authorList>
    </citation>
    <scope>NUCLEOTIDE SEQUENCE</scope>
    <source>
        <strain evidence="4">CGMCC 1.3617</strain>
    </source>
</reference>
<keyword evidence="2" id="KW-0479">Metal-binding</keyword>
<dbReference type="PANTHER" id="PTHR11014:SF63">
    <property type="entry name" value="METALLOPEPTIDASE, PUTATIVE (AFU_ORTHOLOGUE AFUA_6G09600)-RELATED"/>
    <property type="match status" value="1"/>
</dbReference>
<dbReference type="NCBIfam" id="TIGR01891">
    <property type="entry name" value="amidohydrolases"/>
    <property type="match status" value="1"/>
</dbReference>
<name>A0A917NV42_9PROT</name>
<accession>A0A917NV42</accession>
<dbReference type="FunFam" id="3.30.70.360:FF:000001">
    <property type="entry name" value="N-acetyldiaminopimelate deacetylase"/>
    <property type="match status" value="1"/>
</dbReference>
<dbReference type="PIRSF" id="PIRSF005962">
    <property type="entry name" value="Pept_M20D_amidohydro"/>
    <property type="match status" value="1"/>
</dbReference>
<dbReference type="Proteomes" id="UP000661507">
    <property type="component" value="Unassembled WGS sequence"/>
</dbReference>
<evidence type="ECO:0000256" key="1">
    <source>
        <dbReference type="ARBA" id="ARBA00022801"/>
    </source>
</evidence>
<gene>
    <name evidence="4" type="ORF">GCM10011320_43160</name>
</gene>
<proteinExistence type="predicted"/>
<dbReference type="RefSeq" id="WP_188970629.1">
    <property type="nucleotide sequence ID" value="NZ_BMKW01000011.1"/>
</dbReference>
<dbReference type="AlphaFoldDB" id="A0A917NV42"/>
<dbReference type="InterPro" id="IPR002933">
    <property type="entry name" value="Peptidase_M20"/>
</dbReference>
<dbReference type="GO" id="GO:0019877">
    <property type="term" value="P:diaminopimelate biosynthetic process"/>
    <property type="evidence" value="ECO:0007669"/>
    <property type="project" value="UniProtKB-ARBA"/>
</dbReference>
<dbReference type="GO" id="GO:0046872">
    <property type="term" value="F:metal ion binding"/>
    <property type="evidence" value="ECO:0007669"/>
    <property type="project" value="UniProtKB-KW"/>
</dbReference>
<feature type="binding site" evidence="2">
    <location>
        <position position="103"/>
    </location>
    <ligand>
        <name>Mn(2+)</name>
        <dbReference type="ChEBI" id="CHEBI:29035"/>
        <label>2</label>
    </ligand>
</feature>